<evidence type="ECO:0000313" key="5">
    <source>
        <dbReference type="EMBL" id="KAJ9489178.1"/>
    </source>
</evidence>
<evidence type="ECO:0000313" key="6">
    <source>
        <dbReference type="Proteomes" id="UP001227192"/>
    </source>
</evidence>
<sequence length="898" mass="96735">MSCLQEANKLDGLLCLWDSDADVLSQSRDFAAKAVTQLQTAAQTAFAPPLVRLTAQAVGTGVEDQPTGLGAGPLWGLVRTVRNEYPDLCFLHIDLSRGPAGTVEATALAPLLMLNAEPEVAMRQGRALAPRMQRVDRTLKPANQPLLRPDGPVLITGSLAGLGARVACWLASIHGIRDLVLTPRRGMEAPGAAALVDRLVELGDKATVVAGDIADPDLVQSIMTAFTADWPLRGVFHAAGVPDAGVLSTLTPQRCATTFAPKVDGAWHLHQFTQQMDLDVFVVVSSISGVIGMPGLGIYAAVNAFLDALMHAREAQGMPATSVAYGPLSGLGMADGLSQATRVHLSQFGLDSLTPDESQDLLELVIRSRRALTVAVALDLDRIQSYIRERSDIPPLLQSMLRRDIRRECRGVELHEVLREAPNEQHANSHAPHKDLDVRRPLPEIGIDSLTAILIRNQLSKVVGLTLSANIVFINPNLAALSQSLLYQLQNSRTEESTHASQSEVGPPPSGDSSGLDISAIRNGCIDPSFTFHNAAQSSTRPESALVTGATGFVGAFIVHGLLDRGIATHCVVRANCVKHAQHRIVSTLQHYGLWKASYAPLLHPLVGDVSQFQLGLGGDVFNDLTDCIDLIFHASGLADWMLPLEDYVGPNFISTHEVLRLATIGRSKAVHLISTVATLPRYMGYEVREDELEYCYATSKYIAERMVAAACWRGAKASVYRLPFITASAATGHFRLDRGDFLHNIIVGSLEMGSFPLLDADLSIILPVDYLSETIITVATQYRGRIGQDFDFTNAHAPSSNYFFKLMAIAGSGQTILPFPAWRHQALVHAAKHPKSPLARTATVIDGCTKASAAAMFKGPLGGAHVFGGEDHPAPAVDEQYVRRYLGRIGAARAEIR</sequence>
<dbReference type="PANTHER" id="PTHR43775:SF37">
    <property type="entry name" value="SI:DKEY-61P9.11"/>
    <property type="match status" value="1"/>
</dbReference>
<dbReference type="InterPro" id="IPR013968">
    <property type="entry name" value="PKS_KR"/>
</dbReference>
<dbReference type="Proteomes" id="UP001227192">
    <property type="component" value="Unassembled WGS sequence"/>
</dbReference>
<dbReference type="CDD" id="cd08956">
    <property type="entry name" value="KR_3_FAS_SDR_x"/>
    <property type="match status" value="1"/>
</dbReference>
<reference evidence="5" key="1">
    <citation type="submission" date="2015-06" db="EMBL/GenBank/DDBJ databases">
        <authorList>
            <person name="Nguyen H."/>
        </authorList>
    </citation>
    <scope>NUCLEOTIDE SEQUENCE</scope>
    <source>
        <strain evidence="5">DAOM 180753</strain>
    </source>
</reference>
<dbReference type="Pfam" id="PF08659">
    <property type="entry name" value="KR"/>
    <property type="match status" value="1"/>
</dbReference>
<dbReference type="GO" id="GO:0016874">
    <property type="term" value="F:ligase activity"/>
    <property type="evidence" value="ECO:0007669"/>
    <property type="project" value="UniProtKB-KW"/>
</dbReference>
<dbReference type="GO" id="GO:0006633">
    <property type="term" value="P:fatty acid biosynthetic process"/>
    <property type="evidence" value="ECO:0007669"/>
    <property type="project" value="TreeGrafter"/>
</dbReference>
<gene>
    <name evidence="5" type="ORF">VN97_g4101</name>
</gene>
<dbReference type="InterPro" id="IPR006162">
    <property type="entry name" value="Ppantetheine_attach_site"/>
</dbReference>
<dbReference type="AlphaFoldDB" id="A0AAI9XAG9"/>
<proteinExistence type="predicted"/>
<dbReference type="PROSITE" id="PS00012">
    <property type="entry name" value="PHOSPHOPANTETHEINE"/>
    <property type="match status" value="1"/>
</dbReference>
<dbReference type="Pfam" id="PF07993">
    <property type="entry name" value="NAD_binding_4"/>
    <property type="match status" value="1"/>
</dbReference>
<evidence type="ECO:0000259" key="4">
    <source>
        <dbReference type="SMART" id="SM00823"/>
    </source>
</evidence>
<reference evidence="5" key="2">
    <citation type="journal article" date="2016" name="Fungal Biol.">
        <title>Ochratoxin A production by Penicillium thymicola.</title>
        <authorList>
            <person name="Nguyen H.D.T."/>
            <person name="McMullin D.R."/>
            <person name="Ponomareva E."/>
            <person name="Riley R."/>
            <person name="Pomraning K.R."/>
            <person name="Baker S.E."/>
            <person name="Seifert K.A."/>
        </authorList>
    </citation>
    <scope>NUCLEOTIDE SEQUENCE</scope>
    <source>
        <strain evidence="5">DAOM 180753</strain>
    </source>
</reference>
<dbReference type="InterPro" id="IPR036291">
    <property type="entry name" value="NAD(P)-bd_dom_sf"/>
</dbReference>
<dbReference type="EMBL" id="LACB01000092">
    <property type="protein sequence ID" value="KAJ9489178.1"/>
    <property type="molecule type" value="Genomic_DNA"/>
</dbReference>
<protein>
    <recommendedName>
        <fullName evidence="7">Carrier domain-containing protein</fullName>
    </recommendedName>
</protein>
<dbReference type="Pfam" id="PF00550">
    <property type="entry name" value="PP-binding"/>
    <property type="match status" value="1"/>
</dbReference>
<dbReference type="GO" id="GO:0004312">
    <property type="term" value="F:fatty acid synthase activity"/>
    <property type="evidence" value="ECO:0007669"/>
    <property type="project" value="TreeGrafter"/>
</dbReference>
<name>A0AAI9XAG9_PENTH</name>
<dbReference type="Gene3D" id="1.10.1200.10">
    <property type="entry name" value="ACP-like"/>
    <property type="match status" value="1"/>
</dbReference>
<keyword evidence="2" id="KW-0597">Phosphoprotein</keyword>
<dbReference type="SMART" id="SM00823">
    <property type="entry name" value="PKS_PP"/>
    <property type="match status" value="1"/>
</dbReference>
<feature type="domain" description="Ketoreductase" evidence="3">
    <location>
        <begin position="151"/>
        <end position="331"/>
    </location>
</feature>
<dbReference type="InterPro" id="IPR009081">
    <property type="entry name" value="PP-bd_ACP"/>
</dbReference>
<dbReference type="SMART" id="SM00822">
    <property type="entry name" value="PKS_KR"/>
    <property type="match status" value="1"/>
</dbReference>
<dbReference type="InterPro" id="IPR013120">
    <property type="entry name" value="FAR_NAD-bd"/>
</dbReference>
<keyword evidence="6" id="KW-1185">Reference proteome</keyword>
<evidence type="ECO:0000259" key="3">
    <source>
        <dbReference type="SMART" id="SM00822"/>
    </source>
</evidence>
<dbReference type="InterPro" id="IPR020806">
    <property type="entry name" value="PKS_PP-bd"/>
</dbReference>
<evidence type="ECO:0000256" key="2">
    <source>
        <dbReference type="ARBA" id="ARBA00022553"/>
    </source>
</evidence>
<evidence type="ECO:0000256" key="1">
    <source>
        <dbReference type="ARBA" id="ARBA00022450"/>
    </source>
</evidence>
<dbReference type="GO" id="GO:0044550">
    <property type="term" value="P:secondary metabolite biosynthetic process"/>
    <property type="evidence" value="ECO:0007669"/>
    <property type="project" value="UniProtKB-ARBA"/>
</dbReference>
<dbReference type="InterPro" id="IPR036736">
    <property type="entry name" value="ACP-like_sf"/>
</dbReference>
<evidence type="ECO:0008006" key="7">
    <source>
        <dbReference type="Google" id="ProtNLM"/>
    </source>
</evidence>
<comment type="caution">
    <text evidence="5">The sequence shown here is derived from an EMBL/GenBank/DDBJ whole genome shotgun (WGS) entry which is preliminary data.</text>
</comment>
<dbReference type="SUPFAM" id="SSF47336">
    <property type="entry name" value="ACP-like"/>
    <property type="match status" value="1"/>
</dbReference>
<dbReference type="GO" id="GO:0031177">
    <property type="term" value="F:phosphopantetheine binding"/>
    <property type="evidence" value="ECO:0007669"/>
    <property type="project" value="InterPro"/>
</dbReference>
<dbReference type="SUPFAM" id="SSF51735">
    <property type="entry name" value="NAD(P)-binding Rossmann-fold domains"/>
    <property type="match status" value="3"/>
</dbReference>
<dbReference type="PANTHER" id="PTHR43775">
    <property type="entry name" value="FATTY ACID SYNTHASE"/>
    <property type="match status" value="1"/>
</dbReference>
<dbReference type="InterPro" id="IPR057326">
    <property type="entry name" value="KR_dom"/>
</dbReference>
<dbReference type="Gene3D" id="3.40.50.720">
    <property type="entry name" value="NAD(P)-binding Rossmann-like Domain"/>
    <property type="match status" value="2"/>
</dbReference>
<keyword evidence="1" id="KW-0596">Phosphopantetheine</keyword>
<feature type="domain" description="Polyketide synthase-like phosphopantetheine-binding" evidence="4">
    <location>
        <begin position="418"/>
        <end position="489"/>
    </location>
</feature>
<dbReference type="InterPro" id="IPR050091">
    <property type="entry name" value="PKS_NRPS_Biosynth_Enz"/>
</dbReference>
<organism evidence="5 6">
    <name type="scientific">Penicillium thymicola</name>
    <dbReference type="NCBI Taxonomy" id="293382"/>
    <lineage>
        <taxon>Eukaryota</taxon>
        <taxon>Fungi</taxon>
        <taxon>Dikarya</taxon>
        <taxon>Ascomycota</taxon>
        <taxon>Pezizomycotina</taxon>
        <taxon>Eurotiomycetes</taxon>
        <taxon>Eurotiomycetidae</taxon>
        <taxon>Eurotiales</taxon>
        <taxon>Aspergillaceae</taxon>
        <taxon>Penicillium</taxon>
    </lineage>
</organism>
<accession>A0AAI9XAG9</accession>